<dbReference type="Pfam" id="PF01037">
    <property type="entry name" value="AsnC_trans_reg"/>
    <property type="match status" value="1"/>
</dbReference>
<evidence type="ECO:0000256" key="1">
    <source>
        <dbReference type="ARBA" id="ARBA00023015"/>
    </source>
</evidence>
<evidence type="ECO:0000259" key="4">
    <source>
        <dbReference type="PROSITE" id="PS50956"/>
    </source>
</evidence>
<dbReference type="GO" id="GO:0043200">
    <property type="term" value="P:response to amino acid"/>
    <property type="evidence" value="ECO:0007669"/>
    <property type="project" value="TreeGrafter"/>
</dbReference>
<dbReference type="KEGG" id="halx:M0R89_04910"/>
<dbReference type="SUPFAM" id="SSF54909">
    <property type="entry name" value="Dimeric alpha+beta barrel"/>
    <property type="match status" value="1"/>
</dbReference>
<keyword evidence="1" id="KW-0805">Transcription regulation</keyword>
<dbReference type="InterPro" id="IPR019888">
    <property type="entry name" value="Tscrpt_reg_AsnC-like"/>
</dbReference>
<dbReference type="InterPro" id="IPR000485">
    <property type="entry name" value="AsnC-type_HTH_dom"/>
</dbReference>
<evidence type="ECO:0000313" key="6">
    <source>
        <dbReference type="Proteomes" id="UP000830729"/>
    </source>
</evidence>
<proteinExistence type="predicted"/>
<evidence type="ECO:0000256" key="3">
    <source>
        <dbReference type="ARBA" id="ARBA00023163"/>
    </source>
</evidence>
<dbReference type="EMBL" id="CP096659">
    <property type="protein sequence ID" value="UPV75409.1"/>
    <property type="molecule type" value="Genomic_DNA"/>
</dbReference>
<dbReference type="Gene3D" id="1.10.10.10">
    <property type="entry name" value="Winged helix-like DNA-binding domain superfamily/Winged helix DNA-binding domain"/>
    <property type="match status" value="1"/>
</dbReference>
<dbReference type="InterPro" id="IPR011008">
    <property type="entry name" value="Dimeric_a/b-barrel"/>
</dbReference>
<dbReference type="GO" id="GO:0005829">
    <property type="term" value="C:cytosol"/>
    <property type="evidence" value="ECO:0007669"/>
    <property type="project" value="TreeGrafter"/>
</dbReference>
<keyword evidence="6" id="KW-1185">Reference proteome</keyword>
<dbReference type="AlphaFoldDB" id="A0A8U0HX45"/>
<reference evidence="5 6" key="1">
    <citation type="submission" date="2022-04" db="EMBL/GenBank/DDBJ databases">
        <title>Diverse halophilic archaea isolated from saline environments.</title>
        <authorList>
            <person name="Cui H.-L."/>
        </authorList>
    </citation>
    <scope>NUCLEOTIDE SEQUENCE [LARGE SCALE GENOMIC DNA]</scope>
    <source>
        <strain evidence="5 6">XZYJT49</strain>
    </source>
</reference>
<name>A0A8U0HX45_9EURY</name>
<dbReference type="GO" id="GO:0043565">
    <property type="term" value="F:sequence-specific DNA binding"/>
    <property type="evidence" value="ECO:0007669"/>
    <property type="project" value="InterPro"/>
</dbReference>
<organism evidence="5 6">
    <name type="scientific">Halorussus limi</name>
    <dbReference type="NCBI Taxonomy" id="2938695"/>
    <lineage>
        <taxon>Archaea</taxon>
        <taxon>Methanobacteriati</taxon>
        <taxon>Methanobacteriota</taxon>
        <taxon>Stenosarchaea group</taxon>
        <taxon>Halobacteria</taxon>
        <taxon>Halobacteriales</taxon>
        <taxon>Haladaptataceae</taxon>
        <taxon>Halorussus</taxon>
    </lineage>
</organism>
<dbReference type="InterPro" id="IPR036388">
    <property type="entry name" value="WH-like_DNA-bd_sf"/>
</dbReference>
<dbReference type="SMART" id="SM00344">
    <property type="entry name" value="HTH_ASNC"/>
    <property type="match status" value="1"/>
</dbReference>
<gene>
    <name evidence="5" type="ORF">M0R89_04910</name>
</gene>
<evidence type="ECO:0000313" key="5">
    <source>
        <dbReference type="EMBL" id="UPV75409.1"/>
    </source>
</evidence>
<dbReference type="Gene3D" id="3.30.70.920">
    <property type="match status" value="1"/>
</dbReference>
<dbReference type="InterPro" id="IPR019887">
    <property type="entry name" value="Tscrpt_reg_AsnC/Lrp_C"/>
</dbReference>
<protein>
    <submittedName>
        <fullName evidence="5">Lrp/AsnC family transcriptional regulator</fullName>
    </submittedName>
</protein>
<keyword evidence="2" id="KW-0238">DNA-binding</keyword>
<dbReference type="InterPro" id="IPR036390">
    <property type="entry name" value="WH_DNA-bd_sf"/>
</dbReference>
<dbReference type="PANTHER" id="PTHR30154">
    <property type="entry name" value="LEUCINE-RESPONSIVE REGULATORY PROTEIN"/>
    <property type="match status" value="1"/>
</dbReference>
<feature type="domain" description="HTH asnC-type" evidence="4">
    <location>
        <begin position="3"/>
        <end position="64"/>
    </location>
</feature>
<dbReference type="PRINTS" id="PR00033">
    <property type="entry name" value="HTHASNC"/>
</dbReference>
<accession>A0A8U0HX45</accession>
<dbReference type="SUPFAM" id="SSF46785">
    <property type="entry name" value="Winged helix' DNA-binding domain"/>
    <property type="match status" value="1"/>
</dbReference>
<dbReference type="PANTHER" id="PTHR30154:SF34">
    <property type="entry name" value="TRANSCRIPTIONAL REGULATOR AZLB"/>
    <property type="match status" value="1"/>
</dbReference>
<dbReference type="Proteomes" id="UP000830729">
    <property type="component" value="Chromosome"/>
</dbReference>
<dbReference type="InterPro" id="IPR011991">
    <property type="entry name" value="ArsR-like_HTH"/>
</dbReference>
<keyword evidence="3" id="KW-0804">Transcription</keyword>
<dbReference type="PROSITE" id="PS50956">
    <property type="entry name" value="HTH_ASNC_2"/>
    <property type="match status" value="1"/>
</dbReference>
<evidence type="ECO:0000256" key="2">
    <source>
        <dbReference type="ARBA" id="ARBA00023125"/>
    </source>
</evidence>
<sequence length="150" mass="16749">MTIDEIDAKILKILQADGRTALSEIARRLDMGSATIHERVNTLEEEGYIQDYRAVLDSELLGLDNVAFIRVQTDAGRFSEVAERLAEESAIQEIHELTGETDLLLKVRVGSREDLTDFLSSIGKYEGVVSTKTDVALRSVKEENRLNVPE</sequence>
<dbReference type="RefSeq" id="WP_248651451.1">
    <property type="nucleotide sequence ID" value="NZ_CP096659.1"/>
</dbReference>
<dbReference type="CDD" id="cd00090">
    <property type="entry name" value="HTH_ARSR"/>
    <property type="match status" value="1"/>
</dbReference>
<dbReference type="GeneID" id="72184515"/>
<dbReference type="Pfam" id="PF13412">
    <property type="entry name" value="HTH_24"/>
    <property type="match status" value="1"/>
</dbReference>